<evidence type="ECO:0000256" key="2">
    <source>
        <dbReference type="SAM" id="MobiDB-lite"/>
    </source>
</evidence>
<name>A0AAW1R9D9_9CHLO</name>
<evidence type="ECO:0000313" key="4">
    <source>
        <dbReference type="Proteomes" id="UP001489004"/>
    </source>
</evidence>
<protein>
    <recommendedName>
        <fullName evidence="5">Serine/threonine-protein kinase 19</fullName>
    </recommendedName>
</protein>
<comment type="similarity">
    <text evidence="1">Belongs to the STK19 family.</text>
</comment>
<keyword evidence="4" id="KW-1185">Reference proteome</keyword>
<evidence type="ECO:0000313" key="3">
    <source>
        <dbReference type="EMBL" id="KAK9830140.1"/>
    </source>
</evidence>
<comment type="caution">
    <text evidence="3">The sequence shown here is derived from an EMBL/GenBank/DDBJ whole genome shotgun (WGS) entry which is preliminary data.</text>
</comment>
<dbReference type="EMBL" id="JALJOR010000001">
    <property type="protein sequence ID" value="KAK9830140.1"/>
    <property type="molecule type" value="Genomic_DNA"/>
</dbReference>
<sequence>MSREPRAKRQKIVRLYPDEDQPAQQVTASPAYVSPSHLQGEPMASPPEETGNLPADLDDWDAADVPNDTMVALQLLRAQFPAKARATVEPVMLRSQLYTLVKDRTSVDRQLDELRQSGAVRMFKLPATVDEYAFMFAADYMAMVGRARQELQDRSSSEGMLAVLEWFVQRVLPRCTTINISHGDLLRLLTSDKRGRRLHDTVTGDHVGLLLNCGLLTKHVKEADTFWFAVPQIGRVVTSLVRGRKEILGMLSRKRYPEVFVKDLEKRKLQYSILDPRFHIRDLVGSGALAQMETTSGLLLRLNKKT</sequence>
<proteinExistence type="inferred from homology"/>
<dbReference type="PANTHER" id="PTHR15243">
    <property type="entry name" value="SERINE/THREONINE-PROTEIN KINASE 19"/>
    <property type="match status" value="1"/>
</dbReference>
<dbReference type="InterPro" id="IPR018865">
    <property type="entry name" value="STK19-like"/>
</dbReference>
<evidence type="ECO:0008006" key="5">
    <source>
        <dbReference type="Google" id="ProtNLM"/>
    </source>
</evidence>
<organism evidence="3 4">
    <name type="scientific">[Myrmecia] bisecta</name>
    <dbReference type="NCBI Taxonomy" id="41462"/>
    <lineage>
        <taxon>Eukaryota</taxon>
        <taxon>Viridiplantae</taxon>
        <taxon>Chlorophyta</taxon>
        <taxon>core chlorophytes</taxon>
        <taxon>Trebouxiophyceae</taxon>
        <taxon>Trebouxiales</taxon>
        <taxon>Trebouxiaceae</taxon>
        <taxon>Myrmecia</taxon>
    </lineage>
</organism>
<accession>A0AAW1R9D9</accession>
<feature type="region of interest" description="Disordered" evidence="2">
    <location>
        <begin position="1"/>
        <end position="52"/>
    </location>
</feature>
<dbReference type="Pfam" id="PF10494">
    <property type="entry name" value="Stk19"/>
    <property type="match status" value="1"/>
</dbReference>
<evidence type="ECO:0000256" key="1">
    <source>
        <dbReference type="ARBA" id="ARBA00093458"/>
    </source>
</evidence>
<gene>
    <name evidence="3" type="ORF">WJX72_009964</name>
</gene>
<dbReference type="Proteomes" id="UP001489004">
    <property type="component" value="Unassembled WGS sequence"/>
</dbReference>
<dbReference type="AlphaFoldDB" id="A0AAW1R9D9"/>
<reference evidence="3 4" key="1">
    <citation type="journal article" date="2024" name="Nat. Commun.">
        <title>Phylogenomics reveals the evolutionary origins of lichenization in chlorophyte algae.</title>
        <authorList>
            <person name="Puginier C."/>
            <person name="Libourel C."/>
            <person name="Otte J."/>
            <person name="Skaloud P."/>
            <person name="Haon M."/>
            <person name="Grisel S."/>
            <person name="Petersen M."/>
            <person name="Berrin J.G."/>
            <person name="Delaux P.M."/>
            <person name="Dal Grande F."/>
            <person name="Keller J."/>
        </authorList>
    </citation>
    <scope>NUCLEOTIDE SEQUENCE [LARGE SCALE GENOMIC DNA]</scope>
    <source>
        <strain evidence="3 4">SAG 2043</strain>
    </source>
</reference>
<dbReference type="PANTHER" id="PTHR15243:SF0">
    <property type="entry name" value="SERINE_THREONINE-PROTEIN KINASE 19"/>
    <property type="match status" value="1"/>
</dbReference>